<evidence type="ECO:0000256" key="1">
    <source>
        <dbReference type="ARBA" id="ARBA00006767"/>
    </source>
</evidence>
<accession>A0A0R2L1T9</accession>
<evidence type="ECO:0000256" key="3">
    <source>
        <dbReference type="ARBA" id="ARBA00023274"/>
    </source>
</evidence>
<dbReference type="Pfam" id="PF00575">
    <property type="entry name" value="S1"/>
    <property type="match status" value="4"/>
</dbReference>
<dbReference type="Gene3D" id="2.40.50.140">
    <property type="entry name" value="Nucleic acid-binding proteins"/>
    <property type="match status" value="4"/>
</dbReference>
<dbReference type="Proteomes" id="UP000051859">
    <property type="component" value="Unassembled WGS sequence"/>
</dbReference>
<dbReference type="GO" id="GO:0006412">
    <property type="term" value="P:translation"/>
    <property type="evidence" value="ECO:0007669"/>
    <property type="project" value="TreeGrafter"/>
</dbReference>
<dbReference type="OrthoDB" id="9804077at2"/>
<dbReference type="PROSITE" id="PS50126">
    <property type="entry name" value="S1"/>
    <property type="match status" value="4"/>
</dbReference>
<dbReference type="EMBL" id="JQBX01000015">
    <property type="protein sequence ID" value="KRN93436.1"/>
    <property type="molecule type" value="Genomic_DNA"/>
</dbReference>
<gene>
    <name evidence="8" type="primary">rpsA</name>
    <name evidence="8" type="ORF">FEZ51_03020</name>
    <name evidence="7" type="ORF">IV81_GL000543</name>
</gene>
<reference evidence="8 10" key="2">
    <citation type="submission" date="2019-05" db="EMBL/GenBank/DDBJ databases">
        <title>The metagenome of a microbial culture collection derived from dairy environment covers the genomic content of the human microbiome.</title>
        <authorList>
            <person name="Roder T."/>
            <person name="Wuthrich D."/>
            <person name="Sattari Z."/>
            <person name="Von Ah U."/>
            <person name="Bar C."/>
            <person name="Ronchi F."/>
            <person name="Macpherson A.J."/>
            <person name="Ganal-Vonarburg S.C."/>
            <person name="Bruggmann R."/>
            <person name="Vergeres G."/>
        </authorList>
    </citation>
    <scope>NUCLEOTIDE SEQUENCE [LARGE SCALE GENOMIC DNA]</scope>
    <source>
        <strain evidence="8 10">FAM 18815</strain>
    </source>
</reference>
<dbReference type="InterPro" id="IPR050437">
    <property type="entry name" value="Ribos_protein_bS1-like"/>
</dbReference>
<dbReference type="PANTHER" id="PTHR10724:SF7">
    <property type="entry name" value="SMALL RIBOSOMAL SUBUNIT PROTEIN BS1C"/>
    <property type="match status" value="1"/>
</dbReference>
<proteinExistence type="inferred from homology"/>
<evidence type="ECO:0000313" key="8">
    <source>
        <dbReference type="EMBL" id="TLQ04897.1"/>
    </source>
</evidence>
<dbReference type="STRING" id="331679.IV81_GL000543"/>
<dbReference type="CDD" id="cd05687">
    <property type="entry name" value="S1_RPS1_repeat_ec1_hs1"/>
    <property type="match status" value="1"/>
</dbReference>
<sequence length="402" mass="43757">MAENDVNQNSDLLNAINSVEEVKVGDVVTGEVLDIDDDRQVIVGIQGAGVEGVVPLRELSTQHIDNINDEVKVGDELELVVISRIGDDKEGGSYLLSRKRLLARKVWKDIEEKAANNETLDVPVTQVVKGGLVVDAGVRGFIPASMIENRFVDDLNAYKGQTLKVQIIEVKPEDNRLILSHKAVLNAEREEKRGEVLASLKEGDVVTGKVARLTNFGAFVDLGGIDGLVHISEISYERVEKPSDVLKAGEEVQVKVLSVDPEKERVSLSIKQTQPGPWDDIAEKAPEGAVLDGKVKRLTDFGAFVEVFPGVEGLVHISQISHKHIATPADVLEEGQDIKVKVLEVHPEERRLALSIKALEEAPKSEKKPAAPAADFSKDMPEETTGFTLGDIIGKSLDDSNK</sequence>
<feature type="domain" description="S1 motif" evidence="6">
    <location>
        <begin position="117"/>
        <end position="182"/>
    </location>
</feature>
<dbReference type="AlphaFoldDB" id="A0A0R2L1T9"/>
<evidence type="ECO:0000256" key="5">
    <source>
        <dbReference type="SAM" id="MobiDB-lite"/>
    </source>
</evidence>
<dbReference type="InterPro" id="IPR035104">
    <property type="entry name" value="Ribosomal_protein_S1-like"/>
</dbReference>
<feature type="domain" description="S1 motif" evidence="6">
    <location>
        <begin position="203"/>
        <end position="271"/>
    </location>
</feature>
<dbReference type="Proteomes" id="UP000305541">
    <property type="component" value="Unassembled WGS sequence"/>
</dbReference>
<reference evidence="7 9" key="1">
    <citation type="journal article" date="2015" name="Genome Announc.">
        <title>Expanding the biotechnology potential of lactobacilli through comparative genomics of 213 strains and associated genera.</title>
        <authorList>
            <person name="Sun Z."/>
            <person name="Harris H.M."/>
            <person name="McCann A."/>
            <person name="Guo C."/>
            <person name="Argimon S."/>
            <person name="Zhang W."/>
            <person name="Yang X."/>
            <person name="Jeffery I.B."/>
            <person name="Cooney J.C."/>
            <person name="Kagawa T.F."/>
            <person name="Liu W."/>
            <person name="Song Y."/>
            <person name="Salvetti E."/>
            <person name="Wrobel A."/>
            <person name="Rasinkangas P."/>
            <person name="Parkhill J."/>
            <person name="Rea M.C."/>
            <person name="O'Sullivan O."/>
            <person name="Ritari J."/>
            <person name="Douillard F.P."/>
            <person name="Paul Ross R."/>
            <person name="Yang R."/>
            <person name="Briner A.E."/>
            <person name="Felis G.E."/>
            <person name="de Vos W.M."/>
            <person name="Barrangou R."/>
            <person name="Klaenhammer T.R."/>
            <person name="Caufield P.W."/>
            <person name="Cui Y."/>
            <person name="Zhang H."/>
            <person name="O'Toole P.W."/>
        </authorList>
    </citation>
    <scope>NUCLEOTIDE SEQUENCE [LARGE SCALE GENOMIC DNA]</scope>
    <source>
        <strain evidence="7 9">DSM 18001</strain>
    </source>
</reference>
<dbReference type="PANTHER" id="PTHR10724">
    <property type="entry name" value="30S RIBOSOMAL PROTEIN S1"/>
    <property type="match status" value="1"/>
</dbReference>
<comment type="function">
    <text evidence="4">Binds mRNA; thus facilitating recognition of the initiation point. It is needed to translate mRNA with a short Shine-Dalgarno (SD) purine-rich sequence.</text>
</comment>
<dbReference type="InterPro" id="IPR012340">
    <property type="entry name" value="NA-bd_OB-fold"/>
</dbReference>
<organism evidence="7 9">
    <name type="scientific">Pediococcus stilesii</name>
    <dbReference type="NCBI Taxonomy" id="331679"/>
    <lineage>
        <taxon>Bacteria</taxon>
        <taxon>Bacillati</taxon>
        <taxon>Bacillota</taxon>
        <taxon>Bacilli</taxon>
        <taxon>Lactobacillales</taxon>
        <taxon>Lactobacillaceae</taxon>
        <taxon>Pediococcus</taxon>
    </lineage>
</organism>
<dbReference type="GO" id="GO:0022627">
    <property type="term" value="C:cytosolic small ribosomal subunit"/>
    <property type="evidence" value="ECO:0007669"/>
    <property type="project" value="TreeGrafter"/>
</dbReference>
<dbReference type="PATRIC" id="fig|331679.3.peg.550"/>
<comment type="similarity">
    <text evidence="1">Belongs to the bacterial ribosomal protein bS1 family.</text>
</comment>
<keyword evidence="9" id="KW-1185">Reference proteome</keyword>
<feature type="region of interest" description="Disordered" evidence="5">
    <location>
        <begin position="361"/>
        <end position="402"/>
    </location>
</feature>
<feature type="domain" description="S1 motif" evidence="6">
    <location>
        <begin position="25"/>
        <end position="99"/>
    </location>
</feature>
<evidence type="ECO:0000256" key="4">
    <source>
        <dbReference type="ARBA" id="ARBA00025604"/>
    </source>
</evidence>
<dbReference type="RefSeq" id="WP_057803736.1">
    <property type="nucleotide sequence ID" value="NZ_JQBX01000015.1"/>
</dbReference>
<dbReference type="CDD" id="cd04465">
    <property type="entry name" value="S1_RPS1_repeat_ec2_hs2"/>
    <property type="match status" value="1"/>
</dbReference>
<name>A0A0R2L1T9_9LACO</name>
<keyword evidence="2 7" id="KW-0689">Ribosomal protein</keyword>
<evidence type="ECO:0000256" key="2">
    <source>
        <dbReference type="ARBA" id="ARBA00022980"/>
    </source>
</evidence>
<dbReference type="GO" id="GO:0003735">
    <property type="term" value="F:structural constituent of ribosome"/>
    <property type="evidence" value="ECO:0007669"/>
    <property type="project" value="TreeGrafter"/>
</dbReference>
<evidence type="ECO:0000313" key="9">
    <source>
        <dbReference type="Proteomes" id="UP000051859"/>
    </source>
</evidence>
<dbReference type="NCBIfam" id="NF005208">
    <property type="entry name" value="PRK06676.1"/>
    <property type="match status" value="1"/>
</dbReference>
<dbReference type="InterPro" id="IPR003029">
    <property type="entry name" value="S1_domain"/>
</dbReference>
<dbReference type="PRINTS" id="PR00681">
    <property type="entry name" value="RIBOSOMALS1"/>
</dbReference>
<dbReference type="CDD" id="cd05688">
    <property type="entry name" value="S1_RPS1_repeat_ec3"/>
    <property type="match status" value="1"/>
</dbReference>
<dbReference type="SMART" id="SM00316">
    <property type="entry name" value="S1"/>
    <property type="match status" value="4"/>
</dbReference>
<protein>
    <submittedName>
        <fullName evidence="7">30S ribosomal protein S1</fullName>
    </submittedName>
</protein>
<dbReference type="SUPFAM" id="SSF50249">
    <property type="entry name" value="Nucleic acid-binding proteins"/>
    <property type="match status" value="4"/>
</dbReference>
<evidence type="ECO:0000313" key="7">
    <source>
        <dbReference type="EMBL" id="KRN93436.1"/>
    </source>
</evidence>
<comment type="caution">
    <text evidence="7">The sequence shown here is derived from an EMBL/GenBank/DDBJ whole genome shotgun (WGS) entry which is preliminary data.</text>
</comment>
<dbReference type="FunFam" id="2.40.50.140:FF:000103">
    <property type="entry name" value="protein RRP5 homolog"/>
    <property type="match status" value="1"/>
</dbReference>
<dbReference type="GO" id="GO:0003729">
    <property type="term" value="F:mRNA binding"/>
    <property type="evidence" value="ECO:0007669"/>
    <property type="project" value="TreeGrafter"/>
</dbReference>
<feature type="domain" description="S1 motif" evidence="6">
    <location>
        <begin position="288"/>
        <end position="357"/>
    </location>
</feature>
<dbReference type="EMBL" id="VBTH01000004">
    <property type="protein sequence ID" value="TLQ04897.1"/>
    <property type="molecule type" value="Genomic_DNA"/>
</dbReference>
<keyword evidence="3" id="KW-0687">Ribonucleoprotein</keyword>
<evidence type="ECO:0000259" key="6">
    <source>
        <dbReference type="PROSITE" id="PS50126"/>
    </source>
</evidence>
<dbReference type="FunFam" id="2.40.50.140:FF:000039">
    <property type="entry name" value="30S ribosomal protein S1"/>
    <property type="match status" value="1"/>
</dbReference>
<evidence type="ECO:0000313" key="10">
    <source>
        <dbReference type="Proteomes" id="UP000305541"/>
    </source>
</evidence>